<feature type="transmembrane region" description="Helical" evidence="2">
    <location>
        <begin position="117"/>
        <end position="138"/>
    </location>
</feature>
<evidence type="ECO:0000313" key="4">
    <source>
        <dbReference type="Proteomes" id="UP000275078"/>
    </source>
</evidence>
<dbReference type="InterPro" id="IPR025187">
    <property type="entry name" value="DUF4112"/>
</dbReference>
<feature type="compositionally biased region" description="Low complexity" evidence="1">
    <location>
        <begin position="267"/>
        <end position="277"/>
    </location>
</feature>
<evidence type="ECO:0000256" key="1">
    <source>
        <dbReference type="SAM" id="MobiDB-lite"/>
    </source>
</evidence>
<sequence length="347" mass="38237">MAGFFGKLIWERIFKEKAANKFGEAIGQGKNRNDPDRHPFKTYKNPPPVGCSEADVQVLRKVQRRAYRLDNMFGCGPFRVGISSLVGFVPGAGDLLDALLALMVIWTASRCKLPWFLIFRMLLNIALDFFVGLVPILGDLADATFKANTRNANLLEDHLIKRGYANSVASGTIQAGEPLAGVPPMTQMSMRANGDVDLEAGRGGIAGFGQMKNGYGRMNEKNNYTSETYGIRTGSADSTTPLDPPPAHLYTGERPAFTGQKYSVARQQHQQQQQQMKQEPKMSILERRQSPKAPSPEKPKGRNPLKRLPVNLPNLEIPGSSKRELIGAAVNGGRQMMQQPRNITARS</sequence>
<keyword evidence="2" id="KW-1133">Transmembrane helix</keyword>
<dbReference type="AlphaFoldDB" id="A0A3N4I989"/>
<evidence type="ECO:0000256" key="2">
    <source>
        <dbReference type="SAM" id="Phobius"/>
    </source>
</evidence>
<feature type="region of interest" description="Disordered" evidence="1">
    <location>
        <begin position="25"/>
        <end position="45"/>
    </location>
</feature>
<dbReference type="PANTHER" id="PTHR35519">
    <property type="entry name" value="MEMBRANE PROTEINS"/>
    <property type="match status" value="1"/>
</dbReference>
<keyword evidence="2" id="KW-0472">Membrane</keyword>
<dbReference type="OrthoDB" id="2103474at2759"/>
<evidence type="ECO:0008006" key="5">
    <source>
        <dbReference type="Google" id="ProtNLM"/>
    </source>
</evidence>
<feature type="region of interest" description="Disordered" evidence="1">
    <location>
        <begin position="228"/>
        <end position="322"/>
    </location>
</feature>
<protein>
    <recommendedName>
        <fullName evidence="5">PH domain-containing protein</fullName>
    </recommendedName>
</protein>
<keyword evidence="2" id="KW-0812">Transmembrane</keyword>
<name>A0A3N4I989_ASCIM</name>
<dbReference type="EMBL" id="ML119685">
    <property type="protein sequence ID" value="RPA80690.1"/>
    <property type="molecule type" value="Genomic_DNA"/>
</dbReference>
<reference evidence="3 4" key="1">
    <citation type="journal article" date="2018" name="Nat. Ecol. Evol.">
        <title>Pezizomycetes genomes reveal the molecular basis of ectomycorrhizal truffle lifestyle.</title>
        <authorList>
            <person name="Murat C."/>
            <person name="Payen T."/>
            <person name="Noel B."/>
            <person name="Kuo A."/>
            <person name="Morin E."/>
            <person name="Chen J."/>
            <person name="Kohler A."/>
            <person name="Krizsan K."/>
            <person name="Balestrini R."/>
            <person name="Da Silva C."/>
            <person name="Montanini B."/>
            <person name="Hainaut M."/>
            <person name="Levati E."/>
            <person name="Barry K.W."/>
            <person name="Belfiori B."/>
            <person name="Cichocki N."/>
            <person name="Clum A."/>
            <person name="Dockter R.B."/>
            <person name="Fauchery L."/>
            <person name="Guy J."/>
            <person name="Iotti M."/>
            <person name="Le Tacon F."/>
            <person name="Lindquist E.A."/>
            <person name="Lipzen A."/>
            <person name="Malagnac F."/>
            <person name="Mello A."/>
            <person name="Molinier V."/>
            <person name="Miyauchi S."/>
            <person name="Poulain J."/>
            <person name="Riccioni C."/>
            <person name="Rubini A."/>
            <person name="Sitrit Y."/>
            <person name="Splivallo R."/>
            <person name="Traeger S."/>
            <person name="Wang M."/>
            <person name="Zifcakova L."/>
            <person name="Wipf D."/>
            <person name="Zambonelli A."/>
            <person name="Paolocci F."/>
            <person name="Nowrousian M."/>
            <person name="Ottonello S."/>
            <person name="Baldrian P."/>
            <person name="Spatafora J.W."/>
            <person name="Henrissat B."/>
            <person name="Nagy L.G."/>
            <person name="Aury J.M."/>
            <person name="Wincker P."/>
            <person name="Grigoriev I.V."/>
            <person name="Bonfante P."/>
            <person name="Martin F.M."/>
        </authorList>
    </citation>
    <scope>NUCLEOTIDE SEQUENCE [LARGE SCALE GENOMIC DNA]</scope>
    <source>
        <strain evidence="3 4">RN42</strain>
    </source>
</reference>
<dbReference type="Proteomes" id="UP000275078">
    <property type="component" value="Unassembled WGS sequence"/>
</dbReference>
<accession>A0A3N4I989</accession>
<organism evidence="3 4">
    <name type="scientific">Ascobolus immersus RN42</name>
    <dbReference type="NCBI Taxonomy" id="1160509"/>
    <lineage>
        <taxon>Eukaryota</taxon>
        <taxon>Fungi</taxon>
        <taxon>Dikarya</taxon>
        <taxon>Ascomycota</taxon>
        <taxon>Pezizomycotina</taxon>
        <taxon>Pezizomycetes</taxon>
        <taxon>Pezizales</taxon>
        <taxon>Ascobolaceae</taxon>
        <taxon>Ascobolus</taxon>
    </lineage>
</organism>
<dbReference type="STRING" id="1160509.A0A3N4I989"/>
<feature type="compositionally biased region" description="Basic and acidic residues" evidence="1">
    <location>
        <begin position="278"/>
        <end position="300"/>
    </location>
</feature>
<dbReference type="PANTHER" id="PTHR35519:SF2">
    <property type="entry name" value="PH DOMAIN PROTEIN"/>
    <property type="match status" value="1"/>
</dbReference>
<evidence type="ECO:0000313" key="3">
    <source>
        <dbReference type="EMBL" id="RPA80690.1"/>
    </source>
</evidence>
<proteinExistence type="predicted"/>
<dbReference type="Pfam" id="PF13430">
    <property type="entry name" value="DUF4112"/>
    <property type="match status" value="1"/>
</dbReference>
<keyword evidence="4" id="KW-1185">Reference proteome</keyword>
<feature type="transmembrane region" description="Helical" evidence="2">
    <location>
        <begin position="82"/>
        <end position="105"/>
    </location>
</feature>
<gene>
    <name evidence="3" type="ORF">BJ508DRAFT_327028</name>
</gene>